<evidence type="ECO:0000313" key="7">
    <source>
        <dbReference type="Proteomes" id="UP001595075"/>
    </source>
</evidence>
<dbReference type="Gene3D" id="3.90.1300.10">
    <property type="entry name" value="Amidase signature (AS) domain"/>
    <property type="match status" value="1"/>
</dbReference>
<comment type="catalytic activity">
    <reaction evidence="1">
        <text>a monocarboxylic acid amide + H2O = a monocarboxylate + NH4(+)</text>
        <dbReference type="Rhea" id="RHEA:12020"/>
        <dbReference type="ChEBI" id="CHEBI:15377"/>
        <dbReference type="ChEBI" id="CHEBI:28938"/>
        <dbReference type="ChEBI" id="CHEBI:35757"/>
        <dbReference type="ChEBI" id="CHEBI:83628"/>
        <dbReference type="EC" id="3.5.1.4"/>
    </reaction>
</comment>
<keyword evidence="7" id="KW-1185">Reference proteome</keyword>
<keyword evidence="4" id="KW-0378">Hydrolase</keyword>
<accession>A0ABR4CZW0</accession>
<evidence type="ECO:0000259" key="5">
    <source>
        <dbReference type="Pfam" id="PF01425"/>
    </source>
</evidence>
<organism evidence="6 7">
    <name type="scientific">Oculimacula yallundae</name>
    <dbReference type="NCBI Taxonomy" id="86028"/>
    <lineage>
        <taxon>Eukaryota</taxon>
        <taxon>Fungi</taxon>
        <taxon>Dikarya</taxon>
        <taxon>Ascomycota</taxon>
        <taxon>Pezizomycotina</taxon>
        <taxon>Leotiomycetes</taxon>
        <taxon>Helotiales</taxon>
        <taxon>Ploettnerulaceae</taxon>
        <taxon>Oculimacula</taxon>
    </lineage>
</organism>
<dbReference type="EMBL" id="JAZHXI010000001">
    <property type="protein sequence ID" value="KAL2075401.1"/>
    <property type="molecule type" value="Genomic_DNA"/>
</dbReference>
<dbReference type="InterPro" id="IPR023631">
    <property type="entry name" value="Amidase_dom"/>
</dbReference>
<evidence type="ECO:0000256" key="4">
    <source>
        <dbReference type="ARBA" id="ARBA00022801"/>
    </source>
</evidence>
<reference evidence="6 7" key="1">
    <citation type="journal article" date="2024" name="Commun. Biol.">
        <title>Comparative genomic analysis of thermophilic fungi reveals convergent evolutionary adaptations and gene losses.</title>
        <authorList>
            <person name="Steindorff A.S."/>
            <person name="Aguilar-Pontes M.V."/>
            <person name="Robinson A.J."/>
            <person name="Andreopoulos B."/>
            <person name="LaButti K."/>
            <person name="Kuo A."/>
            <person name="Mondo S."/>
            <person name="Riley R."/>
            <person name="Otillar R."/>
            <person name="Haridas S."/>
            <person name="Lipzen A."/>
            <person name="Grimwood J."/>
            <person name="Schmutz J."/>
            <person name="Clum A."/>
            <person name="Reid I.D."/>
            <person name="Moisan M.C."/>
            <person name="Butler G."/>
            <person name="Nguyen T.T.M."/>
            <person name="Dewar K."/>
            <person name="Conant G."/>
            <person name="Drula E."/>
            <person name="Henrissat B."/>
            <person name="Hansel C."/>
            <person name="Singer S."/>
            <person name="Hutchinson M.I."/>
            <person name="de Vries R.P."/>
            <person name="Natvig D.O."/>
            <person name="Powell A.J."/>
            <person name="Tsang A."/>
            <person name="Grigoriev I.V."/>
        </authorList>
    </citation>
    <scope>NUCLEOTIDE SEQUENCE [LARGE SCALE GENOMIC DNA]</scope>
    <source>
        <strain evidence="6 7">CBS 494.80</strain>
    </source>
</reference>
<dbReference type="PANTHER" id="PTHR46072:SF6">
    <property type="entry name" value="AMIDASE, PUTATIVE (AFU_ORTHOLOGUE AFUA_1G14530)-RELATED"/>
    <property type="match status" value="1"/>
</dbReference>
<evidence type="ECO:0000313" key="6">
    <source>
        <dbReference type="EMBL" id="KAL2075401.1"/>
    </source>
</evidence>
<proteinExistence type="inferred from homology"/>
<dbReference type="SUPFAM" id="SSF75304">
    <property type="entry name" value="Amidase signature (AS) enzymes"/>
    <property type="match status" value="1"/>
</dbReference>
<dbReference type="InterPro" id="IPR036928">
    <property type="entry name" value="AS_sf"/>
</dbReference>
<gene>
    <name evidence="6" type="ORF">VTL71DRAFT_344</name>
</gene>
<dbReference type="PIRSF" id="PIRSF001221">
    <property type="entry name" value="Amidase_fungi"/>
    <property type="match status" value="1"/>
</dbReference>
<name>A0ABR4CZW0_9HELO</name>
<dbReference type="Proteomes" id="UP001595075">
    <property type="component" value="Unassembled WGS sequence"/>
</dbReference>
<dbReference type="Pfam" id="PF01425">
    <property type="entry name" value="Amidase"/>
    <property type="match status" value="1"/>
</dbReference>
<evidence type="ECO:0000256" key="1">
    <source>
        <dbReference type="ARBA" id="ARBA00001311"/>
    </source>
</evidence>
<dbReference type="PROSITE" id="PS00571">
    <property type="entry name" value="AMIDASES"/>
    <property type="match status" value="1"/>
</dbReference>
<dbReference type="EC" id="3.5.1.4" evidence="3"/>
<dbReference type="PANTHER" id="PTHR46072">
    <property type="entry name" value="AMIDASE-RELATED-RELATED"/>
    <property type="match status" value="1"/>
</dbReference>
<comment type="caution">
    <text evidence="6">The sequence shown here is derived from an EMBL/GenBank/DDBJ whole genome shotgun (WGS) entry which is preliminary data.</text>
</comment>
<evidence type="ECO:0000256" key="2">
    <source>
        <dbReference type="ARBA" id="ARBA00009199"/>
    </source>
</evidence>
<comment type="similarity">
    <text evidence="2">Belongs to the amidase family.</text>
</comment>
<evidence type="ECO:0000256" key="3">
    <source>
        <dbReference type="ARBA" id="ARBA00012922"/>
    </source>
</evidence>
<protein>
    <recommendedName>
        <fullName evidence="3">amidase</fullName>
        <ecNumber evidence="3">3.5.1.4</ecNumber>
    </recommendedName>
</protein>
<sequence length="557" mass="60971">MASEAPYIAIAQRKRTELQSRIPSAWLLKSLPPPDVLDVRAIPQTCGILSSHELSITSSHDATSLAEAIRSRKLTAEEVTHAFCKRAAVAQQVCNCLTEIFFNDAIERAKFLDAEYERTGKTVGPLHGVPISLKDSFKVKGYDASIGIASLVGKPATENSLLVDILLELGAVLYCKTNVPQTLSALDSDNNVFGRVLNPRNRKVTAGGSSGGEGALIAMRGSVLGVGTDIGGSIRIPAMCNGLYGIKPSAERVPYVGQESGAREGASRIGLTASAGPITVSMRDCELFLRAVSDARPWDRDPSLAYGLWNEQGSIQKKPLLGVIRTDGVVAPLPPISSILDETVSVLRASGVEVIEISAPAFQKTQSLANKFFGIEGGNTVFDLLELTGEPLINWLSSRMRRGKIMPTDRLMDIQAQRTELETEMLKIWKDPKTGRQIDAVICPVAPHPVPPIDRWNGVGYTSSFVLMDYPAGTVPVRDFEEKDLKGEFESEKALGPWDKINRELWDEKTIDRKVYLDTKLSIQVLAPRQQERRLYQAMEYIDTILRKSNGESRAKL</sequence>
<feature type="domain" description="Amidase" evidence="5">
    <location>
        <begin position="78"/>
        <end position="535"/>
    </location>
</feature>
<dbReference type="InterPro" id="IPR020556">
    <property type="entry name" value="Amidase_CS"/>
</dbReference>